<feature type="binding site" evidence="19">
    <location>
        <begin position="35"/>
        <end position="37"/>
    </location>
    <ligand>
        <name>GTP</name>
        <dbReference type="ChEBI" id="CHEBI:37565"/>
    </ligand>
</feature>
<dbReference type="InterPro" id="IPR027417">
    <property type="entry name" value="P-loop_NTPase"/>
</dbReference>
<dbReference type="SUPFAM" id="SSF52540">
    <property type="entry name" value="P-loop containing nucleoside triphosphate hydrolases"/>
    <property type="match status" value="1"/>
</dbReference>
<dbReference type="GO" id="GO:0009236">
    <property type="term" value="P:cobalamin biosynthetic process"/>
    <property type="evidence" value="ECO:0007669"/>
    <property type="project" value="UniProtKB-UniPathway"/>
</dbReference>
<keyword evidence="12 19" id="KW-0547">Nucleotide-binding</keyword>
<keyword evidence="21" id="KW-1185">Reference proteome</keyword>
<dbReference type="UniPathway" id="UPA00148">
    <property type="reaction ID" value="UER00236"/>
</dbReference>
<comment type="caution">
    <text evidence="20">The sequence shown here is derived from an EMBL/GenBank/DDBJ whole genome shotgun (WGS) entry which is preliminary data.</text>
</comment>
<evidence type="ECO:0000256" key="13">
    <source>
        <dbReference type="ARBA" id="ARBA00022777"/>
    </source>
</evidence>
<evidence type="ECO:0000256" key="10">
    <source>
        <dbReference type="ARBA" id="ARBA00022573"/>
    </source>
</evidence>
<dbReference type="Pfam" id="PF02283">
    <property type="entry name" value="CobU"/>
    <property type="match status" value="1"/>
</dbReference>
<dbReference type="GO" id="GO:0008820">
    <property type="term" value="F:cobinamide phosphate guanylyltransferase activity"/>
    <property type="evidence" value="ECO:0007669"/>
    <property type="project" value="UniProtKB-EC"/>
</dbReference>
<dbReference type="AlphaFoldDB" id="A0A347ZR76"/>
<feature type="active site" description="GMP-histidine intermediate" evidence="18">
    <location>
        <position position="51"/>
    </location>
</feature>
<evidence type="ECO:0000256" key="8">
    <source>
        <dbReference type="ARBA" id="ARBA00012016"/>
    </source>
</evidence>
<dbReference type="PIRSF" id="PIRSF006135">
    <property type="entry name" value="CobU"/>
    <property type="match status" value="1"/>
</dbReference>
<dbReference type="EC" id="2.7.1.156" evidence="8"/>
<feature type="binding site" evidence="19">
    <location>
        <position position="84"/>
    </location>
    <ligand>
        <name>GTP</name>
        <dbReference type="ChEBI" id="CHEBI:37565"/>
    </ligand>
</feature>
<accession>A0A347ZR76</accession>
<evidence type="ECO:0000256" key="12">
    <source>
        <dbReference type="ARBA" id="ARBA00022741"/>
    </source>
</evidence>
<evidence type="ECO:0000256" key="19">
    <source>
        <dbReference type="PIRSR" id="PIRSR006135-2"/>
    </source>
</evidence>
<keyword evidence="13 20" id="KW-0418">Kinase</keyword>
<evidence type="ECO:0000256" key="18">
    <source>
        <dbReference type="PIRSR" id="PIRSR006135-1"/>
    </source>
</evidence>
<protein>
    <recommendedName>
        <fullName evidence="16">Adenosylcobinamide kinase</fullName>
        <ecNumber evidence="8">2.7.1.156</ecNumber>
        <ecNumber evidence="9">2.7.7.62</ecNumber>
    </recommendedName>
    <alternativeName>
        <fullName evidence="17">Adenosylcobinamide-phosphate guanylyltransferase</fullName>
    </alternativeName>
</protein>
<reference evidence="20 21" key="1">
    <citation type="submission" date="2018-08" db="EMBL/GenBank/DDBJ databases">
        <title>Genomic Encyclopedia of Type Strains, Phase IV (KMG-IV): sequencing the most valuable type-strain genomes for metagenomic binning, comparative biology and taxonomic classification.</title>
        <authorList>
            <person name="Goeker M."/>
        </authorList>
    </citation>
    <scope>NUCLEOTIDE SEQUENCE [LARGE SCALE GENOMIC DNA]</scope>
    <source>
        <strain evidence="20 21">DSM 23923</strain>
    </source>
</reference>
<proteinExistence type="inferred from homology"/>
<evidence type="ECO:0000313" key="21">
    <source>
        <dbReference type="Proteomes" id="UP000256388"/>
    </source>
</evidence>
<dbReference type="PANTHER" id="PTHR34848:SF1">
    <property type="entry name" value="BIFUNCTIONAL ADENOSYLCOBALAMIN BIOSYNTHESIS PROTEIN COBU"/>
    <property type="match status" value="1"/>
</dbReference>
<organism evidence="20 21">
    <name type="scientific">Pelolinea submarina</name>
    <dbReference type="NCBI Taxonomy" id="913107"/>
    <lineage>
        <taxon>Bacteria</taxon>
        <taxon>Bacillati</taxon>
        <taxon>Chloroflexota</taxon>
        <taxon>Anaerolineae</taxon>
        <taxon>Anaerolineales</taxon>
        <taxon>Anaerolineaceae</taxon>
        <taxon>Pelolinea</taxon>
    </lineage>
</organism>
<keyword evidence="20" id="KW-0548">Nucleotidyltransferase</keyword>
<evidence type="ECO:0000256" key="5">
    <source>
        <dbReference type="ARBA" id="ARBA00004692"/>
    </source>
</evidence>
<evidence type="ECO:0000256" key="14">
    <source>
        <dbReference type="ARBA" id="ARBA00022840"/>
    </source>
</evidence>
<dbReference type="Proteomes" id="UP000256388">
    <property type="component" value="Unassembled WGS sequence"/>
</dbReference>
<feature type="binding site" evidence="19">
    <location>
        <begin position="10"/>
        <end position="17"/>
    </location>
    <ligand>
        <name>GTP</name>
        <dbReference type="ChEBI" id="CHEBI:37565"/>
    </ligand>
</feature>
<comment type="pathway">
    <text evidence="6">Cofactor biosynthesis; adenosylcobalamin biosynthesis; adenosylcobalamin from cob(II)yrinate a,c-diamide: step 5/7.</text>
</comment>
<dbReference type="GO" id="GO:0043752">
    <property type="term" value="F:adenosylcobinamide kinase activity"/>
    <property type="evidence" value="ECO:0007669"/>
    <property type="project" value="UniProtKB-EC"/>
</dbReference>
<dbReference type="EMBL" id="QUMS01000001">
    <property type="protein sequence ID" value="REG11639.1"/>
    <property type="molecule type" value="Genomic_DNA"/>
</dbReference>
<evidence type="ECO:0000256" key="11">
    <source>
        <dbReference type="ARBA" id="ARBA00022679"/>
    </source>
</evidence>
<dbReference type="NCBIfam" id="NF004469">
    <property type="entry name" value="PRK05800.1"/>
    <property type="match status" value="1"/>
</dbReference>
<comment type="pathway">
    <text evidence="5">Cofactor biosynthesis; adenosylcobalamin biosynthesis; adenosylcobalamin from cob(II)yrinate a,c-diamide: step 6/7.</text>
</comment>
<evidence type="ECO:0000313" key="20">
    <source>
        <dbReference type="EMBL" id="REG11639.1"/>
    </source>
</evidence>
<evidence type="ECO:0000256" key="16">
    <source>
        <dbReference type="ARBA" id="ARBA00029570"/>
    </source>
</evidence>
<comment type="catalytic activity">
    <reaction evidence="1">
        <text>adenosylcob(III)inamide + ATP = adenosylcob(III)inamide phosphate + ADP + H(+)</text>
        <dbReference type="Rhea" id="RHEA:15769"/>
        <dbReference type="ChEBI" id="CHEBI:2480"/>
        <dbReference type="ChEBI" id="CHEBI:15378"/>
        <dbReference type="ChEBI" id="CHEBI:30616"/>
        <dbReference type="ChEBI" id="CHEBI:58502"/>
        <dbReference type="ChEBI" id="CHEBI:456216"/>
        <dbReference type="EC" id="2.7.1.156"/>
    </reaction>
</comment>
<gene>
    <name evidence="20" type="ORF">DFR64_1531</name>
</gene>
<dbReference type="EC" id="2.7.7.62" evidence="9"/>
<name>A0A347ZR76_9CHLR</name>
<evidence type="ECO:0000256" key="7">
    <source>
        <dbReference type="ARBA" id="ARBA00007490"/>
    </source>
</evidence>
<comment type="catalytic activity">
    <reaction evidence="2">
        <text>adenosylcob(III)inamide phosphate + GTP + H(+) = adenosylcob(III)inamide-GDP + diphosphate</text>
        <dbReference type="Rhea" id="RHEA:22712"/>
        <dbReference type="ChEBI" id="CHEBI:15378"/>
        <dbReference type="ChEBI" id="CHEBI:33019"/>
        <dbReference type="ChEBI" id="CHEBI:37565"/>
        <dbReference type="ChEBI" id="CHEBI:58502"/>
        <dbReference type="ChEBI" id="CHEBI:60487"/>
        <dbReference type="EC" id="2.7.7.62"/>
    </reaction>
</comment>
<keyword evidence="14" id="KW-0067">ATP-binding</keyword>
<comment type="catalytic activity">
    <reaction evidence="3">
        <text>adenosylcob(III)inamide + GTP = adenosylcob(III)inamide phosphate + GDP + H(+)</text>
        <dbReference type="Rhea" id="RHEA:15765"/>
        <dbReference type="ChEBI" id="CHEBI:2480"/>
        <dbReference type="ChEBI" id="CHEBI:15378"/>
        <dbReference type="ChEBI" id="CHEBI:37565"/>
        <dbReference type="ChEBI" id="CHEBI:58189"/>
        <dbReference type="ChEBI" id="CHEBI:58502"/>
        <dbReference type="EC" id="2.7.1.156"/>
    </reaction>
</comment>
<comment type="function">
    <text evidence="4">Catalyzes ATP-dependent phosphorylation of adenosylcobinamide and addition of GMP to adenosylcobinamide phosphate.</text>
</comment>
<dbReference type="GO" id="GO:0005525">
    <property type="term" value="F:GTP binding"/>
    <property type="evidence" value="ECO:0007669"/>
    <property type="project" value="UniProtKB-KW"/>
</dbReference>
<evidence type="ECO:0000256" key="4">
    <source>
        <dbReference type="ARBA" id="ARBA00003889"/>
    </source>
</evidence>
<dbReference type="InterPro" id="IPR003203">
    <property type="entry name" value="CobU/CobP"/>
</dbReference>
<sequence length="179" mass="19263">MGKSLTLILGGARSGKSSYAQKLMDESGKPVLFVATATAGDDEMAARIRAHQDSRPKHWTTLEAPVNTGLAIQQAAIEGNVLLDCVTLLVSNVLMACPQPLVEADFQRAVQEEVESLLTAFKRHEGDWVIVSNEVGLGVVPATLMGRFYRDALGRANQQLAASADRVIFMVSGIPMKVK</sequence>
<evidence type="ECO:0000256" key="15">
    <source>
        <dbReference type="ARBA" id="ARBA00023134"/>
    </source>
</evidence>
<dbReference type="Gene3D" id="3.40.50.300">
    <property type="entry name" value="P-loop containing nucleotide triphosphate hydrolases"/>
    <property type="match status" value="1"/>
</dbReference>
<dbReference type="GO" id="GO:0005524">
    <property type="term" value="F:ATP binding"/>
    <property type="evidence" value="ECO:0007669"/>
    <property type="project" value="UniProtKB-KW"/>
</dbReference>
<dbReference type="CDD" id="cd00544">
    <property type="entry name" value="CobU"/>
    <property type="match status" value="1"/>
</dbReference>
<dbReference type="PANTHER" id="PTHR34848">
    <property type="match status" value="1"/>
</dbReference>
<keyword evidence="10" id="KW-0169">Cobalamin biosynthesis</keyword>
<comment type="similarity">
    <text evidence="7">Belongs to the CobU/CobP family.</text>
</comment>
<evidence type="ECO:0000256" key="9">
    <source>
        <dbReference type="ARBA" id="ARBA00012523"/>
    </source>
</evidence>
<dbReference type="RefSeq" id="WP_198418402.1">
    <property type="nucleotide sequence ID" value="NZ_AP018437.1"/>
</dbReference>
<keyword evidence="15 19" id="KW-0342">GTP-binding</keyword>
<evidence type="ECO:0000256" key="3">
    <source>
        <dbReference type="ARBA" id="ARBA00001522"/>
    </source>
</evidence>
<evidence type="ECO:0000256" key="17">
    <source>
        <dbReference type="ARBA" id="ARBA00030571"/>
    </source>
</evidence>
<evidence type="ECO:0000256" key="2">
    <source>
        <dbReference type="ARBA" id="ARBA00000711"/>
    </source>
</evidence>
<evidence type="ECO:0000256" key="6">
    <source>
        <dbReference type="ARBA" id="ARBA00005159"/>
    </source>
</evidence>
<feature type="binding site" evidence="19">
    <location>
        <position position="63"/>
    </location>
    <ligand>
        <name>GTP</name>
        <dbReference type="ChEBI" id="CHEBI:37565"/>
    </ligand>
</feature>
<evidence type="ECO:0000256" key="1">
    <source>
        <dbReference type="ARBA" id="ARBA00000312"/>
    </source>
</evidence>
<keyword evidence="11 20" id="KW-0808">Transferase</keyword>